<name>A0AAW1QMW1_9CHLO</name>
<dbReference type="EMBL" id="JALJOS010000030">
    <property type="protein sequence ID" value="KAK9822784.1"/>
    <property type="molecule type" value="Genomic_DNA"/>
</dbReference>
<feature type="region of interest" description="Disordered" evidence="1">
    <location>
        <begin position="1"/>
        <end position="90"/>
    </location>
</feature>
<feature type="compositionally biased region" description="Basic and acidic residues" evidence="1">
    <location>
        <begin position="55"/>
        <end position="71"/>
    </location>
</feature>
<feature type="compositionally biased region" description="Polar residues" evidence="1">
    <location>
        <begin position="72"/>
        <end position="82"/>
    </location>
</feature>
<reference evidence="2 3" key="1">
    <citation type="journal article" date="2024" name="Nat. Commun.">
        <title>Phylogenomics reveals the evolutionary origins of lichenization in chlorophyte algae.</title>
        <authorList>
            <person name="Puginier C."/>
            <person name="Libourel C."/>
            <person name="Otte J."/>
            <person name="Skaloud P."/>
            <person name="Haon M."/>
            <person name="Grisel S."/>
            <person name="Petersen M."/>
            <person name="Berrin J.G."/>
            <person name="Delaux P.M."/>
            <person name="Dal Grande F."/>
            <person name="Keller J."/>
        </authorList>
    </citation>
    <scope>NUCLEOTIDE SEQUENCE [LARGE SCALE GENOMIC DNA]</scope>
    <source>
        <strain evidence="2 3">SAG 2145</strain>
    </source>
</reference>
<dbReference type="Proteomes" id="UP001438707">
    <property type="component" value="Unassembled WGS sequence"/>
</dbReference>
<comment type="caution">
    <text evidence="2">The sequence shown here is derived from an EMBL/GenBank/DDBJ whole genome shotgun (WGS) entry which is preliminary data.</text>
</comment>
<gene>
    <name evidence="2" type="ORF">WJX74_008769</name>
</gene>
<proteinExistence type="predicted"/>
<accession>A0AAW1QMW1</accession>
<sequence length="90" mass="9876">MTDESVIKFQDSNSESPFGEPELSRPSPKRGWLSGVGETLQRSFSGGSPKKKSPSKTESREDLISSHHREALSSSAMKNAQRQPAIKEDS</sequence>
<evidence type="ECO:0000313" key="3">
    <source>
        <dbReference type="Proteomes" id="UP001438707"/>
    </source>
</evidence>
<organism evidence="2 3">
    <name type="scientific">Apatococcus lobatus</name>
    <dbReference type="NCBI Taxonomy" id="904363"/>
    <lineage>
        <taxon>Eukaryota</taxon>
        <taxon>Viridiplantae</taxon>
        <taxon>Chlorophyta</taxon>
        <taxon>core chlorophytes</taxon>
        <taxon>Trebouxiophyceae</taxon>
        <taxon>Chlorellales</taxon>
        <taxon>Chlorellaceae</taxon>
        <taxon>Apatococcus</taxon>
    </lineage>
</organism>
<protein>
    <submittedName>
        <fullName evidence="2">Uncharacterized protein</fullName>
    </submittedName>
</protein>
<evidence type="ECO:0000313" key="2">
    <source>
        <dbReference type="EMBL" id="KAK9822784.1"/>
    </source>
</evidence>
<keyword evidence="3" id="KW-1185">Reference proteome</keyword>
<dbReference type="AlphaFoldDB" id="A0AAW1QMW1"/>
<evidence type="ECO:0000256" key="1">
    <source>
        <dbReference type="SAM" id="MobiDB-lite"/>
    </source>
</evidence>